<feature type="region of interest" description="Disordered" evidence="4">
    <location>
        <begin position="16"/>
        <end position="79"/>
    </location>
</feature>
<evidence type="ECO:0000313" key="7">
    <source>
        <dbReference type="Proteomes" id="UP000316621"/>
    </source>
</evidence>
<sequence>MADNMKDKFKDFMKKVSNSSSSSGFQGTGRVLGGTSSSSEPSKIPYKNVEHKPDLPVVSSSDPSRNPKSSISSSNLDKKLSNLENNLQQRSTDGFNKFDALVTSSKRSQNGHSIEICECPVCGKPYLTAGEVEDHIETCLGQNSVVDTLESENLGKSDEVEKSLESRNELASCVGVFVSGEPPEGSVQVVIRLLRNIVTNPENDKFRRIRMGNPKIKEAIGSVTGGVELLECVGFRLQEEGEEMWAVMEVPTGEQISSIKEVILMLEPKKIEDVPPVVPKVKDVIPAEPKKVDRQVRVFFSAPESKAAKIELPDSFYKLSMEEIKAEADRKKKKLAESQQLVPRSFREKQAKEARKKYKATIIRIQFPDEVILQGVFGPWERTTALYEFVTSSLKEPRLKFELWRHPPILKRRPIPCFSVPGKTAPTLDEEDLIPTALVKFKPLETESVFFTGLSNECLEMITPLTSDTTVSFST</sequence>
<keyword evidence="3" id="KW-0472">Membrane</keyword>
<reference evidence="6 7" key="1">
    <citation type="journal article" date="2018" name="Science">
        <title>The opium poppy genome and morphinan production.</title>
        <authorList>
            <person name="Guo L."/>
            <person name="Winzer T."/>
            <person name="Yang X."/>
            <person name="Li Y."/>
            <person name="Ning Z."/>
            <person name="He Z."/>
            <person name="Teodor R."/>
            <person name="Lu Y."/>
            <person name="Bowser T.A."/>
            <person name="Graham I.A."/>
            <person name="Ye K."/>
        </authorList>
    </citation>
    <scope>NUCLEOTIDE SEQUENCE [LARGE SCALE GENOMIC DNA]</scope>
    <source>
        <strain evidence="7">cv. HN1</strain>
        <tissue evidence="6">Leaves</tissue>
    </source>
</reference>
<dbReference type="PANTHER" id="PTHR47694:SF1">
    <property type="entry name" value="PLANT UBX DOMAIN-CONTAINING PROTEIN 2"/>
    <property type="match status" value="1"/>
</dbReference>
<evidence type="ECO:0000313" key="6">
    <source>
        <dbReference type="EMBL" id="RZC58040.1"/>
    </source>
</evidence>
<evidence type="ECO:0000256" key="4">
    <source>
        <dbReference type="SAM" id="MobiDB-lite"/>
    </source>
</evidence>
<dbReference type="OrthoDB" id="49605at2759"/>
<dbReference type="Gene3D" id="1.20.58.2190">
    <property type="match status" value="1"/>
</dbReference>
<protein>
    <recommendedName>
        <fullName evidence="5">PUB domain-containing protein</fullName>
    </recommendedName>
</protein>
<organism evidence="6 7">
    <name type="scientific">Papaver somniferum</name>
    <name type="common">Opium poppy</name>
    <dbReference type="NCBI Taxonomy" id="3469"/>
    <lineage>
        <taxon>Eukaryota</taxon>
        <taxon>Viridiplantae</taxon>
        <taxon>Streptophyta</taxon>
        <taxon>Embryophyta</taxon>
        <taxon>Tracheophyta</taxon>
        <taxon>Spermatophyta</taxon>
        <taxon>Magnoliopsida</taxon>
        <taxon>Ranunculales</taxon>
        <taxon>Papaveraceae</taxon>
        <taxon>Papaveroideae</taxon>
        <taxon>Papaver</taxon>
    </lineage>
</organism>
<keyword evidence="2" id="KW-0833">Ubl conjugation pathway</keyword>
<dbReference type="FunFam" id="3.10.20.90:FF:000185">
    <property type="entry name" value="UBX domain-containing protein 6"/>
    <property type="match status" value="1"/>
</dbReference>
<keyword evidence="7" id="KW-1185">Reference proteome</keyword>
<dbReference type="InterPro" id="IPR036339">
    <property type="entry name" value="PUB-like_dom_sf"/>
</dbReference>
<dbReference type="CDD" id="cd09212">
    <property type="entry name" value="PUB"/>
    <property type="match status" value="1"/>
</dbReference>
<dbReference type="PANTHER" id="PTHR47694">
    <property type="entry name" value="PLANT UBX DOMAIN-CONTAINING PROTEIN 2"/>
    <property type="match status" value="1"/>
</dbReference>
<dbReference type="SMART" id="SM00580">
    <property type="entry name" value="PUG"/>
    <property type="match status" value="1"/>
</dbReference>
<dbReference type="SUPFAM" id="SSF143503">
    <property type="entry name" value="PUG domain-like"/>
    <property type="match status" value="1"/>
</dbReference>
<comment type="subcellular location">
    <subcellularLocation>
        <location evidence="1">Membrane</location>
        <topology evidence="1">Peripheral membrane protein</topology>
    </subcellularLocation>
</comment>
<dbReference type="SUPFAM" id="SSF54236">
    <property type="entry name" value="Ubiquitin-like"/>
    <property type="match status" value="1"/>
</dbReference>
<dbReference type="InterPro" id="IPR029071">
    <property type="entry name" value="Ubiquitin-like_domsf"/>
</dbReference>
<gene>
    <name evidence="6" type="ORF">C5167_005345</name>
</gene>
<dbReference type="GO" id="GO:0050832">
    <property type="term" value="P:defense response to fungus"/>
    <property type="evidence" value="ECO:0007669"/>
    <property type="project" value="TreeGrafter"/>
</dbReference>
<dbReference type="InterPro" id="IPR018997">
    <property type="entry name" value="PUB_domain"/>
</dbReference>
<dbReference type="EMBL" id="CM010718">
    <property type="protein sequence ID" value="RZC58040.1"/>
    <property type="molecule type" value="Genomic_DNA"/>
</dbReference>
<dbReference type="Pfam" id="PF09409">
    <property type="entry name" value="PUB"/>
    <property type="match status" value="1"/>
</dbReference>
<evidence type="ECO:0000259" key="5">
    <source>
        <dbReference type="Pfam" id="PF09409"/>
    </source>
</evidence>
<evidence type="ECO:0000256" key="1">
    <source>
        <dbReference type="ARBA" id="ARBA00004170"/>
    </source>
</evidence>
<dbReference type="Gramene" id="RZC58040">
    <property type="protein sequence ID" value="RZC58040"/>
    <property type="gene ID" value="C5167_005345"/>
</dbReference>
<dbReference type="STRING" id="3469.A0A4Y7JDG7"/>
<feature type="compositionally biased region" description="Low complexity" evidence="4">
    <location>
        <begin position="55"/>
        <end position="75"/>
    </location>
</feature>
<proteinExistence type="predicted"/>
<dbReference type="GO" id="GO:0016020">
    <property type="term" value="C:membrane"/>
    <property type="evidence" value="ECO:0007669"/>
    <property type="project" value="UniProtKB-SubCell"/>
</dbReference>
<dbReference type="AlphaFoldDB" id="A0A4Y7JDG7"/>
<name>A0A4Y7JDG7_PAPSO</name>
<dbReference type="OMA" id="GEMWAMM"/>
<evidence type="ECO:0000256" key="2">
    <source>
        <dbReference type="ARBA" id="ARBA00022786"/>
    </source>
</evidence>
<feature type="domain" description="PUB" evidence="5">
    <location>
        <begin position="186"/>
        <end position="259"/>
    </location>
</feature>
<dbReference type="Proteomes" id="UP000316621">
    <property type="component" value="Chromosome 4"/>
</dbReference>
<evidence type="ECO:0000256" key="3">
    <source>
        <dbReference type="ARBA" id="ARBA00023136"/>
    </source>
</evidence>
<accession>A0A4Y7JDG7</accession>